<dbReference type="RefSeq" id="WP_164801030.1">
    <property type="nucleotide sequence ID" value="NZ_JAALLZ010000006.1"/>
</dbReference>
<sequence length="161" mass="19442">MARFKIICVDNGEQEILKEYDNIDKVIYDMQWRDPSFFFIGDEENKMGYTLGQFIDKFKEDDFEDLKITIHDCYVDVYNKKPTESEIENIFNHLPKKIINLADEWGGFDTEVREMTYEWILRQKNNQVYQDYKNKGIYYNIDYTDNLEKYKDQLNMMGGVI</sequence>
<gene>
    <name evidence="1" type="ORF">G6Z34_13495</name>
</gene>
<protein>
    <submittedName>
        <fullName evidence="1">Uncharacterized protein</fullName>
    </submittedName>
</protein>
<dbReference type="Proteomes" id="UP000481454">
    <property type="component" value="Unassembled WGS sequence"/>
</dbReference>
<evidence type="ECO:0000313" key="2">
    <source>
        <dbReference type="Proteomes" id="UP000481454"/>
    </source>
</evidence>
<proteinExistence type="predicted"/>
<dbReference type="EMBL" id="JAALLZ010000006">
    <property type="protein sequence ID" value="NGU31100.1"/>
    <property type="molecule type" value="Genomic_DNA"/>
</dbReference>
<reference evidence="1 2" key="1">
    <citation type="submission" date="2020-02" db="EMBL/GenBank/DDBJ databases">
        <title>Genomic Insights into the Phylogeny and Genetic Plasticity of the Human and Animal Enteric Pathogen Clostridium perfringens.</title>
        <authorList>
            <person name="Feng Y."/>
            <person name="Hu Y."/>
        </authorList>
    </citation>
    <scope>NUCLEOTIDE SEQUENCE [LARGE SCALE GENOMIC DNA]</scope>
    <source>
        <strain evidence="1 2">CP-40</strain>
    </source>
</reference>
<dbReference type="AlphaFoldDB" id="A0AAP7BWD0"/>
<comment type="caution">
    <text evidence="1">The sequence shown here is derived from an EMBL/GenBank/DDBJ whole genome shotgun (WGS) entry which is preliminary data.</text>
</comment>
<name>A0AAP7BWD0_CLOPF</name>
<organism evidence="1 2">
    <name type="scientific">Clostridium perfringens</name>
    <dbReference type="NCBI Taxonomy" id="1502"/>
    <lineage>
        <taxon>Bacteria</taxon>
        <taxon>Bacillati</taxon>
        <taxon>Bacillota</taxon>
        <taxon>Clostridia</taxon>
        <taxon>Eubacteriales</taxon>
        <taxon>Clostridiaceae</taxon>
        <taxon>Clostridium</taxon>
    </lineage>
</organism>
<evidence type="ECO:0000313" key="1">
    <source>
        <dbReference type="EMBL" id="NGU31100.1"/>
    </source>
</evidence>
<accession>A0AAP7BWD0</accession>